<comment type="caution">
    <text evidence="1">The sequence shown here is derived from an EMBL/GenBank/DDBJ whole genome shotgun (WGS) entry which is preliminary data.</text>
</comment>
<keyword evidence="2" id="KW-1185">Reference proteome</keyword>
<dbReference type="Proteomes" id="UP000555448">
    <property type="component" value="Unassembled WGS sequence"/>
</dbReference>
<proteinExistence type="predicted"/>
<evidence type="ECO:0000313" key="2">
    <source>
        <dbReference type="Proteomes" id="UP000555448"/>
    </source>
</evidence>
<accession>A0A7W7NWE6</accession>
<gene>
    <name evidence="1" type="ORF">HNO88_002807</name>
</gene>
<dbReference type="EMBL" id="JACHLR010000012">
    <property type="protein sequence ID" value="MBB4859478.1"/>
    <property type="molecule type" value="Genomic_DNA"/>
</dbReference>
<protein>
    <submittedName>
        <fullName evidence="1">Uncharacterized protein</fullName>
    </submittedName>
</protein>
<dbReference type="AlphaFoldDB" id="A0A7W7NWE6"/>
<reference evidence="1 2" key="1">
    <citation type="submission" date="2020-08" db="EMBL/GenBank/DDBJ databases">
        <title>Functional genomics of gut bacteria from endangered species of beetles.</title>
        <authorList>
            <person name="Carlos-Shanley C."/>
        </authorList>
    </citation>
    <scope>NUCLEOTIDE SEQUENCE [LARGE SCALE GENOMIC DNA]</scope>
    <source>
        <strain evidence="1 2">S00245</strain>
    </source>
</reference>
<organism evidence="1 2">
    <name type="scientific">Novosphingobium chloroacetimidivorans</name>
    <dbReference type="NCBI Taxonomy" id="1428314"/>
    <lineage>
        <taxon>Bacteria</taxon>
        <taxon>Pseudomonadati</taxon>
        <taxon>Pseudomonadota</taxon>
        <taxon>Alphaproteobacteria</taxon>
        <taxon>Sphingomonadales</taxon>
        <taxon>Sphingomonadaceae</taxon>
        <taxon>Novosphingobium</taxon>
    </lineage>
</organism>
<sequence length="162" mass="17820">MLFHVSIDARDPRRVATVLAELFGGEATPFPPVAEGSWIAHAGDERSTAIEVYPRGTELMEMPGDADAIGVPGEGGLCSTHFAMATRLSQDEVFAIARREDWPAKYRKRGGVFGVVELWVEGDRMVEVLTAEMQAEYLAAFTLDNWKRMLAGAGDERHRLVA</sequence>
<evidence type="ECO:0000313" key="1">
    <source>
        <dbReference type="EMBL" id="MBB4859478.1"/>
    </source>
</evidence>
<dbReference type="RefSeq" id="WP_184246469.1">
    <property type="nucleotide sequence ID" value="NZ_JACHLR010000012.1"/>
</dbReference>
<name>A0A7W7NWE6_9SPHN</name>